<dbReference type="InterPro" id="IPR012962">
    <property type="entry name" value="Pept_M54_archaemetzincn"/>
</dbReference>
<evidence type="ECO:0000313" key="7">
    <source>
        <dbReference type="EMBL" id="RSN70747.1"/>
    </source>
</evidence>
<evidence type="ECO:0000256" key="1">
    <source>
        <dbReference type="ARBA" id="ARBA00001947"/>
    </source>
</evidence>
<evidence type="ECO:0008006" key="9">
    <source>
        <dbReference type="Google" id="ProtNLM"/>
    </source>
</evidence>
<dbReference type="EMBL" id="RCOR01000005">
    <property type="protein sequence ID" value="RSN70747.1"/>
    <property type="molecule type" value="Genomic_DNA"/>
</dbReference>
<dbReference type="GO" id="GO:0006508">
    <property type="term" value="P:proteolysis"/>
    <property type="evidence" value="ECO:0007669"/>
    <property type="project" value="UniProtKB-KW"/>
</dbReference>
<keyword evidence="6" id="KW-0482">Metalloprotease</keyword>
<comment type="caution">
    <text evidence="7">The sequence shown here is derived from an EMBL/GenBank/DDBJ whole genome shotgun (WGS) entry which is preliminary data.</text>
</comment>
<dbReference type="CDD" id="cd11375">
    <property type="entry name" value="Peptidase_M54"/>
    <property type="match status" value="1"/>
</dbReference>
<gene>
    <name evidence="7" type="ORF">D9Q81_00515</name>
</gene>
<dbReference type="Proteomes" id="UP000278149">
    <property type="component" value="Unassembled WGS sequence"/>
</dbReference>
<keyword evidence="2" id="KW-0645">Protease</keyword>
<keyword evidence="4" id="KW-0378">Hydrolase</keyword>
<accession>A0A3R9QS13</accession>
<dbReference type="AlphaFoldDB" id="A0A3R9QS13"/>
<evidence type="ECO:0000256" key="2">
    <source>
        <dbReference type="ARBA" id="ARBA00022670"/>
    </source>
</evidence>
<dbReference type="InterPro" id="IPR024079">
    <property type="entry name" value="MetalloPept_cat_dom_sf"/>
</dbReference>
<keyword evidence="5" id="KW-0862">Zinc</keyword>
<dbReference type="NCBIfam" id="NF033823">
    <property type="entry name" value="archmetzin"/>
    <property type="match status" value="1"/>
</dbReference>
<dbReference type="RefSeq" id="WP_125740434.1">
    <property type="nucleotide sequence ID" value="NZ_RCOR01000005.1"/>
</dbReference>
<dbReference type="GO" id="GO:0008237">
    <property type="term" value="F:metallopeptidase activity"/>
    <property type="evidence" value="ECO:0007669"/>
    <property type="project" value="UniProtKB-KW"/>
</dbReference>
<organism evidence="7 8">
    <name type="scientific">Candidatus Korarchaeum cryptofilum</name>
    <dbReference type="NCBI Taxonomy" id="498846"/>
    <lineage>
        <taxon>Archaea</taxon>
        <taxon>Thermoproteota</taxon>
        <taxon>Candidatus Korarchaeia</taxon>
        <taxon>Candidatus Korarchaeales</taxon>
        <taxon>Candidatus Korarchaeaceae</taxon>
        <taxon>Candidatus Korarchaeum</taxon>
    </lineage>
</organism>
<name>A0A3R9QS13_9CREN</name>
<dbReference type="PANTHER" id="PTHR15910:SF1">
    <property type="entry name" value="ARCHAEMETZINCIN-2"/>
    <property type="match status" value="1"/>
</dbReference>
<evidence type="ECO:0000256" key="4">
    <source>
        <dbReference type="ARBA" id="ARBA00022801"/>
    </source>
</evidence>
<dbReference type="PIRSF" id="PIRSF005785">
    <property type="entry name" value="Zn-prot_arch"/>
    <property type="match status" value="1"/>
</dbReference>
<evidence type="ECO:0000313" key="8">
    <source>
        <dbReference type="Proteomes" id="UP000278149"/>
    </source>
</evidence>
<evidence type="ECO:0000256" key="3">
    <source>
        <dbReference type="ARBA" id="ARBA00022723"/>
    </source>
</evidence>
<dbReference type="Pfam" id="PF07998">
    <property type="entry name" value="Peptidase_M54"/>
    <property type="match status" value="1"/>
</dbReference>
<sequence length="178" mass="20367">MNLTDSNLISAISSEIRRIFGWNVIVSSYVDAPAEYFNRSRGQYILEGILGMASRISSERRDIVLIVADLDAYAGDLNFVFGQAEFNGSAAVVYLERLRPEFYGERGDYSLFTKRVLKEVMHELGHVLGLGHCGNWRCVMHFSNTIMDTDRKGNYDSYYCSRCLDIIRRSSRKIARRV</sequence>
<dbReference type="Gene3D" id="3.40.390.10">
    <property type="entry name" value="Collagenase (Catalytic Domain)"/>
    <property type="match status" value="1"/>
</dbReference>
<keyword evidence="3" id="KW-0479">Metal-binding</keyword>
<protein>
    <recommendedName>
        <fullName evidence="9">Archemetzincin</fullName>
    </recommendedName>
</protein>
<dbReference type="InterPro" id="IPR012091">
    <property type="entry name" value="Pept_M54_archaemetzncn_arc/bac"/>
</dbReference>
<comment type="cofactor">
    <cofactor evidence="1">
        <name>Zn(2+)</name>
        <dbReference type="ChEBI" id="CHEBI:29105"/>
    </cofactor>
</comment>
<dbReference type="GO" id="GO:0008270">
    <property type="term" value="F:zinc ion binding"/>
    <property type="evidence" value="ECO:0007669"/>
    <property type="project" value="InterPro"/>
</dbReference>
<evidence type="ECO:0000256" key="6">
    <source>
        <dbReference type="ARBA" id="ARBA00023049"/>
    </source>
</evidence>
<reference evidence="7 8" key="1">
    <citation type="submission" date="2018-10" db="EMBL/GenBank/DDBJ databases">
        <title>Co-occurring genomic capacity for anaerobic methane metabolism and dissimilatory sulfite reduction discovered in the Korarchaeota.</title>
        <authorList>
            <person name="Mckay L.J."/>
            <person name="Dlakic M."/>
            <person name="Fields M.W."/>
            <person name="Delmont T.O."/>
            <person name="Eren A.M."/>
            <person name="Jay Z.J."/>
            <person name="Klingelsmith K.B."/>
            <person name="Rusch D.B."/>
            <person name="Inskeep W.P."/>
        </authorList>
    </citation>
    <scope>NUCLEOTIDE SEQUENCE [LARGE SCALE GENOMIC DNA]</scope>
    <source>
        <strain evidence="7 8">WS</strain>
    </source>
</reference>
<dbReference type="PANTHER" id="PTHR15910">
    <property type="entry name" value="ARCHAEMETZINCIN"/>
    <property type="match status" value="1"/>
</dbReference>
<proteinExistence type="predicted"/>
<dbReference type="SUPFAM" id="SSF55486">
    <property type="entry name" value="Metalloproteases ('zincins'), catalytic domain"/>
    <property type="match status" value="1"/>
</dbReference>
<evidence type="ECO:0000256" key="5">
    <source>
        <dbReference type="ARBA" id="ARBA00022833"/>
    </source>
</evidence>